<dbReference type="InterPro" id="IPR012677">
    <property type="entry name" value="Nucleotide-bd_a/b_plait_sf"/>
</dbReference>
<keyword evidence="6" id="KW-1185">Reference proteome</keyword>
<evidence type="ECO:0000256" key="3">
    <source>
        <dbReference type="SAM" id="MobiDB-lite"/>
    </source>
</evidence>
<evidence type="ECO:0000256" key="1">
    <source>
        <dbReference type="ARBA" id="ARBA00022884"/>
    </source>
</evidence>
<gene>
    <name evidence="5" type="ORF">A1O7_06742</name>
</gene>
<keyword evidence="1 2" id="KW-0694">RNA-binding</keyword>
<dbReference type="STRING" id="1182544.W9WD00"/>
<sequence>MSKVSKKGAPGTVKSSKPDVLSKVKGSSVTKPAQSTKAKSKEVAKEVASKTQKKDKKSKKVPVKEPTPEPESESEEEESEESGSSSDEDSDAEVKTNGANGVKVAATDDSSDESDTDSSSSEDESPKVIASAPKGKAAVATSDSEDEESDASGSDEDSEDEKPVVNGAAKIAAEDDDESGSSDESDSDEDAPAKTKTAVGAEASSDEDADSDEDSDASSDSEEAEEAEVKPTKRKAEDADEPMSKKTRVDAEEKEASANLFVGNLSWNVDEEWLKSEFEEFGEIAGVRLITNRDDGRSKGYGYVEFINAADATKAYDAKKGTDLDGRPLNIDYANAKKDAREKQQARGQRFGDQLSEPSDTLFLGNLSFEATEDDVYNLFSPFGTAAGVRIPTNPEDGSVKGFGYVTFASVDEAKAALEGAQGSFIKNRPVRIDYASSRRQNGGDSPARGGFGGRGGRGGFGGRGGRGGGRGDFGGRGGRGGGRGRGAPRGGRGGTTNRGGFGDFSGTKVTF</sequence>
<evidence type="ECO:0000313" key="6">
    <source>
        <dbReference type="Proteomes" id="UP000019473"/>
    </source>
</evidence>
<dbReference type="PROSITE" id="PS50102">
    <property type="entry name" value="RRM"/>
    <property type="match status" value="2"/>
</dbReference>
<dbReference type="SUPFAM" id="SSF54928">
    <property type="entry name" value="RNA-binding domain, RBD"/>
    <property type="match status" value="2"/>
</dbReference>
<feature type="compositionally biased region" description="Basic and acidic residues" evidence="3">
    <location>
        <begin position="39"/>
        <end position="48"/>
    </location>
</feature>
<organism evidence="5 6">
    <name type="scientific">Cladophialophora yegresii CBS 114405</name>
    <dbReference type="NCBI Taxonomy" id="1182544"/>
    <lineage>
        <taxon>Eukaryota</taxon>
        <taxon>Fungi</taxon>
        <taxon>Dikarya</taxon>
        <taxon>Ascomycota</taxon>
        <taxon>Pezizomycotina</taxon>
        <taxon>Eurotiomycetes</taxon>
        <taxon>Chaetothyriomycetidae</taxon>
        <taxon>Chaetothyriales</taxon>
        <taxon>Herpotrichiellaceae</taxon>
        <taxon>Cladophialophora</taxon>
    </lineage>
</organism>
<dbReference type="RefSeq" id="XP_007758933.1">
    <property type="nucleotide sequence ID" value="XM_007760743.1"/>
</dbReference>
<evidence type="ECO:0000256" key="2">
    <source>
        <dbReference type="PROSITE-ProRule" id="PRU00176"/>
    </source>
</evidence>
<feature type="compositionally biased region" description="Basic and acidic residues" evidence="3">
    <location>
        <begin position="227"/>
        <end position="256"/>
    </location>
</feature>
<dbReference type="GeneID" id="19181318"/>
<reference evidence="5 6" key="1">
    <citation type="submission" date="2013-03" db="EMBL/GenBank/DDBJ databases">
        <title>The Genome Sequence of Cladophialophora yegresii CBS 114405.</title>
        <authorList>
            <consortium name="The Broad Institute Genomics Platform"/>
            <person name="Cuomo C."/>
            <person name="de Hoog S."/>
            <person name="Gorbushina A."/>
            <person name="Walker B."/>
            <person name="Young S.K."/>
            <person name="Zeng Q."/>
            <person name="Gargeya S."/>
            <person name="Fitzgerald M."/>
            <person name="Haas B."/>
            <person name="Abouelleil A."/>
            <person name="Allen A.W."/>
            <person name="Alvarado L."/>
            <person name="Arachchi H.M."/>
            <person name="Berlin A.M."/>
            <person name="Chapman S.B."/>
            <person name="Gainer-Dewar J."/>
            <person name="Goldberg J."/>
            <person name="Griggs A."/>
            <person name="Gujja S."/>
            <person name="Hansen M."/>
            <person name="Howarth C."/>
            <person name="Imamovic A."/>
            <person name="Ireland A."/>
            <person name="Larimer J."/>
            <person name="McCowan C."/>
            <person name="Murphy C."/>
            <person name="Pearson M."/>
            <person name="Poon T.W."/>
            <person name="Priest M."/>
            <person name="Roberts A."/>
            <person name="Saif S."/>
            <person name="Shea T."/>
            <person name="Sisk P."/>
            <person name="Sykes S."/>
            <person name="Wortman J."/>
            <person name="Nusbaum C."/>
            <person name="Birren B."/>
        </authorList>
    </citation>
    <scope>NUCLEOTIDE SEQUENCE [LARGE SCALE GENOMIC DNA]</scope>
    <source>
        <strain evidence="5 6">CBS 114405</strain>
    </source>
</reference>
<name>W9WD00_9EURO</name>
<dbReference type="HOGENOM" id="CLU_026791_2_0_1"/>
<feature type="compositionally biased region" description="Acidic residues" evidence="3">
    <location>
        <begin position="68"/>
        <end position="91"/>
    </location>
</feature>
<proteinExistence type="predicted"/>
<protein>
    <submittedName>
        <fullName evidence="5">Nucleolin</fullName>
    </submittedName>
</protein>
<evidence type="ECO:0000259" key="4">
    <source>
        <dbReference type="PROSITE" id="PS50102"/>
    </source>
</evidence>
<feature type="compositionally biased region" description="Acidic residues" evidence="3">
    <location>
        <begin position="204"/>
        <end position="226"/>
    </location>
</feature>
<evidence type="ECO:0000313" key="5">
    <source>
        <dbReference type="EMBL" id="EXJ56399.1"/>
    </source>
</evidence>
<feature type="compositionally biased region" description="Basic residues" evidence="3">
    <location>
        <begin position="51"/>
        <end position="61"/>
    </location>
</feature>
<feature type="compositionally biased region" description="Acidic residues" evidence="3">
    <location>
        <begin position="109"/>
        <end position="123"/>
    </location>
</feature>
<dbReference type="InterPro" id="IPR035979">
    <property type="entry name" value="RBD_domain_sf"/>
</dbReference>
<dbReference type="AlphaFoldDB" id="W9WD00"/>
<dbReference type="eggNOG" id="KOG4210">
    <property type="taxonomic scope" value="Eukaryota"/>
</dbReference>
<dbReference type="PANTHER" id="PTHR48027">
    <property type="entry name" value="HETEROGENEOUS NUCLEAR RIBONUCLEOPROTEIN 87F-RELATED"/>
    <property type="match status" value="1"/>
</dbReference>
<dbReference type="VEuPathDB" id="FungiDB:A1O7_06742"/>
<dbReference type="InterPro" id="IPR052462">
    <property type="entry name" value="SLIRP/GR-RBP-like"/>
</dbReference>
<accession>W9WD00</accession>
<feature type="domain" description="RRM" evidence="4">
    <location>
        <begin position="258"/>
        <end position="336"/>
    </location>
</feature>
<dbReference type="InterPro" id="IPR000504">
    <property type="entry name" value="RRM_dom"/>
</dbReference>
<feature type="domain" description="RRM" evidence="4">
    <location>
        <begin position="360"/>
        <end position="438"/>
    </location>
</feature>
<feature type="compositionally biased region" description="Acidic residues" evidence="3">
    <location>
        <begin position="143"/>
        <end position="160"/>
    </location>
</feature>
<comment type="caution">
    <text evidence="5">The sequence shown here is derived from an EMBL/GenBank/DDBJ whole genome shotgun (WGS) entry which is preliminary data.</text>
</comment>
<dbReference type="Gene3D" id="3.30.70.330">
    <property type="match status" value="2"/>
</dbReference>
<feature type="compositionally biased region" description="Acidic residues" evidence="3">
    <location>
        <begin position="174"/>
        <end position="190"/>
    </location>
</feature>
<dbReference type="OrthoDB" id="439808at2759"/>
<dbReference type="SMART" id="SM00360">
    <property type="entry name" value="RRM"/>
    <property type="match status" value="2"/>
</dbReference>
<dbReference type="EMBL" id="AMGW01000005">
    <property type="protein sequence ID" value="EXJ56399.1"/>
    <property type="molecule type" value="Genomic_DNA"/>
</dbReference>
<feature type="region of interest" description="Disordered" evidence="3">
    <location>
        <begin position="437"/>
        <end position="512"/>
    </location>
</feature>
<dbReference type="Pfam" id="PF00076">
    <property type="entry name" value="RRM_1"/>
    <property type="match status" value="2"/>
</dbReference>
<feature type="region of interest" description="Disordered" evidence="3">
    <location>
        <begin position="1"/>
        <end position="257"/>
    </location>
</feature>
<feature type="compositionally biased region" description="Polar residues" evidence="3">
    <location>
        <begin position="25"/>
        <end position="36"/>
    </location>
</feature>
<feature type="compositionally biased region" description="Gly residues" evidence="3">
    <location>
        <begin position="450"/>
        <end position="504"/>
    </location>
</feature>
<dbReference type="Proteomes" id="UP000019473">
    <property type="component" value="Unassembled WGS sequence"/>
</dbReference>
<dbReference type="GO" id="GO:0003723">
    <property type="term" value="F:RNA binding"/>
    <property type="evidence" value="ECO:0007669"/>
    <property type="project" value="UniProtKB-UniRule"/>
</dbReference>